<sequence>MGKRIAVYLIGLAINALGIAFIIFSTVGAGAWDTVAIGLNHSLSLTIGICTVITQVFVVIITGLIERKRLQYESIIAIMIRSAFLDAWIFLVFNQIDTSFSWGMQWLFFIAGIVSMGIGIGIYVEARFPKSPIDGLMLALHNRFKWSINNSRIIVELSGALIGFLLGGPVGLGTLIIALFVGKIIQIVNMRVKKILNLEFEYKGTVGTEGQAPRPRQNEV</sequence>
<feature type="transmembrane region" description="Helical" evidence="1">
    <location>
        <begin position="153"/>
        <end position="181"/>
    </location>
</feature>
<dbReference type="PANTHER" id="PTHR40078:SF1">
    <property type="entry name" value="INTEGRAL MEMBRANE PROTEIN"/>
    <property type="match status" value="1"/>
</dbReference>
<protein>
    <submittedName>
        <fullName evidence="2">BCR, YitT family protein</fullName>
    </submittedName>
</protein>
<dbReference type="PANTHER" id="PTHR40078">
    <property type="entry name" value="INTEGRAL MEMBRANE PROTEIN-RELATED"/>
    <property type="match status" value="1"/>
</dbReference>
<dbReference type="RefSeq" id="WP_338452846.1">
    <property type="nucleotide sequence ID" value="NZ_CP137640.1"/>
</dbReference>
<name>A0ABZ2CS87_9BACI</name>
<proteinExistence type="predicted"/>
<dbReference type="Proteomes" id="UP001357223">
    <property type="component" value="Chromosome"/>
</dbReference>
<keyword evidence="1" id="KW-0472">Membrane</keyword>
<dbReference type="InterPro" id="IPR038750">
    <property type="entry name" value="YczE/YyaS-like"/>
</dbReference>
<keyword evidence="1" id="KW-0812">Transmembrane</keyword>
<dbReference type="EMBL" id="CP137640">
    <property type="protein sequence ID" value="WVX83974.1"/>
    <property type="molecule type" value="Genomic_DNA"/>
</dbReference>
<keyword evidence="1" id="KW-1133">Transmembrane helix</keyword>
<feature type="transmembrane region" description="Helical" evidence="1">
    <location>
        <begin position="7"/>
        <end position="31"/>
    </location>
</feature>
<dbReference type="Pfam" id="PF19700">
    <property type="entry name" value="DUF6198"/>
    <property type="match status" value="1"/>
</dbReference>
<reference evidence="2 3" key="1">
    <citation type="submission" date="2023-10" db="EMBL/GenBank/DDBJ databases">
        <title>Niallia locisalis sp.nov. isolated from a salt pond sample.</title>
        <authorList>
            <person name="Li X.-J."/>
            <person name="Dong L."/>
        </authorList>
    </citation>
    <scope>NUCLEOTIDE SEQUENCE [LARGE SCALE GENOMIC DNA]</scope>
    <source>
        <strain evidence="2 3">DSM 29761</strain>
    </source>
</reference>
<accession>A0ABZ2CS87</accession>
<feature type="transmembrane region" description="Helical" evidence="1">
    <location>
        <begin position="43"/>
        <end position="65"/>
    </location>
</feature>
<evidence type="ECO:0000256" key="1">
    <source>
        <dbReference type="SAM" id="Phobius"/>
    </source>
</evidence>
<keyword evidence="3" id="KW-1185">Reference proteome</keyword>
<feature type="transmembrane region" description="Helical" evidence="1">
    <location>
        <begin position="72"/>
        <end position="93"/>
    </location>
</feature>
<evidence type="ECO:0000313" key="2">
    <source>
        <dbReference type="EMBL" id="WVX83974.1"/>
    </source>
</evidence>
<organism evidence="2 3">
    <name type="scientific">Niallia oryzisoli</name>
    <dbReference type="NCBI Taxonomy" id="1737571"/>
    <lineage>
        <taxon>Bacteria</taxon>
        <taxon>Bacillati</taxon>
        <taxon>Bacillota</taxon>
        <taxon>Bacilli</taxon>
        <taxon>Bacillales</taxon>
        <taxon>Bacillaceae</taxon>
        <taxon>Niallia</taxon>
    </lineage>
</organism>
<gene>
    <name evidence="2" type="ORF">R4Z09_13865</name>
</gene>
<feature type="transmembrane region" description="Helical" evidence="1">
    <location>
        <begin position="105"/>
        <end position="124"/>
    </location>
</feature>
<evidence type="ECO:0000313" key="3">
    <source>
        <dbReference type="Proteomes" id="UP001357223"/>
    </source>
</evidence>